<gene>
    <name evidence="1" type="ORF">BDR25DRAFT_349844</name>
</gene>
<proteinExistence type="predicted"/>
<accession>A0ACB6RDF7</accession>
<evidence type="ECO:0000313" key="2">
    <source>
        <dbReference type="Proteomes" id="UP000799755"/>
    </source>
</evidence>
<dbReference type="Proteomes" id="UP000799755">
    <property type="component" value="Unassembled WGS sequence"/>
</dbReference>
<name>A0ACB6RDF7_9PLEO</name>
<dbReference type="EMBL" id="MU003494">
    <property type="protein sequence ID" value="KAF2476783.1"/>
    <property type="molecule type" value="Genomic_DNA"/>
</dbReference>
<organism evidence="1 2">
    <name type="scientific">Lindgomyces ingoldianus</name>
    <dbReference type="NCBI Taxonomy" id="673940"/>
    <lineage>
        <taxon>Eukaryota</taxon>
        <taxon>Fungi</taxon>
        <taxon>Dikarya</taxon>
        <taxon>Ascomycota</taxon>
        <taxon>Pezizomycotina</taxon>
        <taxon>Dothideomycetes</taxon>
        <taxon>Pleosporomycetidae</taxon>
        <taxon>Pleosporales</taxon>
        <taxon>Lindgomycetaceae</taxon>
        <taxon>Lindgomyces</taxon>
    </lineage>
</organism>
<evidence type="ECO:0000313" key="1">
    <source>
        <dbReference type="EMBL" id="KAF2476783.1"/>
    </source>
</evidence>
<comment type="caution">
    <text evidence="1">The sequence shown here is derived from an EMBL/GenBank/DDBJ whole genome shotgun (WGS) entry which is preliminary data.</text>
</comment>
<protein>
    <submittedName>
        <fullName evidence="1">Uncharacterized protein</fullName>
    </submittedName>
</protein>
<reference evidence="1" key="1">
    <citation type="journal article" date="2020" name="Stud. Mycol.">
        <title>101 Dothideomycetes genomes: a test case for predicting lifestyles and emergence of pathogens.</title>
        <authorList>
            <person name="Haridas S."/>
            <person name="Albert R."/>
            <person name="Binder M."/>
            <person name="Bloem J."/>
            <person name="Labutti K."/>
            <person name="Salamov A."/>
            <person name="Andreopoulos B."/>
            <person name="Baker S."/>
            <person name="Barry K."/>
            <person name="Bills G."/>
            <person name="Bluhm B."/>
            <person name="Cannon C."/>
            <person name="Castanera R."/>
            <person name="Culley D."/>
            <person name="Daum C."/>
            <person name="Ezra D."/>
            <person name="Gonzalez J."/>
            <person name="Henrissat B."/>
            <person name="Kuo A."/>
            <person name="Liang C."/>
            <person name="Lipzen A."/>
            <person name="Lutzoni F."/>
            <person name="Magnuson J."/>
            <person name="Mondo S."/>
            <person name="Nolan M."/>
            <person name="Ohm R."/>
            <person name="Pangilinan J."/>
            <person name="Park H.-J."/>
            <person name="Ramirez L."/>
            <person name="Alfaro M."/>
            <person name="Sun H."/>
            <person name="Tritt A."/>
            <person name="Yoshinaga Y."/>
            <person name="Zwiers L.-H."/>
            <person name="Turgeon B."/>
            <person name="Goodwin S."/>
            <person name="Spatafora J."/>
            <person name="Crous P."/>
            <person name="Grigoriev I."/>
        </authorList>
    </citation>
    <scope>NUCLEOTIDE SEQUENCE</scope>
    <source>
        <strain evidence="1">ATCC 200398</strain>
    </source>
</reference>
<keyword evidence="2" id="KW-1185">Reference proteome</keyword>
<sequence>MARTPRETASLEQEQLTAIANISTSVGSSPKQVDTLALDTSSSNFITNPISTITSQLHLPSKSADLTLLVHFPGLSYQQPVNLPFNRFGLELVEPGSLLHATFTDTFQQDDARSQPFTWQQLIYFALLASPTRTGSVKNMVTWVIQNFPLLRNLNGGVLGLGNTVHQVWQCVYSYCQHVEQYYERDLRPLGPDSTDGDQDAIKWPKGAELTYFLPRGKEDEVFKPLFSLWDKHWGFGLPHPLPDGNAVCIRTGKQFEDLPVNVLFKILSEVLTFPHPLIATWDTEHNCDRPILSLLIPPSMTTTTCTLNLPPPEQLLQVTQVSRMLRTLGEYIFYTSNTFTVRTGHPPHPIISLTRFLSRIGPTARQFIRAVDFDVRIARPAQFAKHIESAIKLLGESYCLQHLTLRIDISSLTAKAQNDVRAIPGFKDLVKFRGLKHVTVFGHPDAQIYLDEMIKNPFIARETELQEQAAEYHRLDAINDTTIQSEEVPQAVQDVLALESQRRWYAHSQRVARLQVQKSERQKEDQVYFGPCYLDRGRALPAPSSIFAIDGTTLFQARPEEPDPAVMGYQGKDGRLKEFGDCVPVYDVEQVTMWQRMMETYFRADGLREMMQARVKEAMSLLGRGLWLWELYCRGDWIRVAELVWCQRFERVCIHSGVVCNISRIVRSNNVKVWSAFAHIWTSYCLLQNTTEVIWDKIIYFSDVFMRHSISNCYKFIRGIRKEVNTINIACCRLSHGVLVLQIQHIYSPPLSLRMELEIEEKATREDVNYLASVCEDILTTYSYNTNSNLSEYQRKTVFTSGQRLERKINWKILMGMEFLL</sequence>